<dbReference type="InterPro" id="IPR036265">
    <property type="entry name" value="HIT-like_sf"/>
</dbReference>
<feature type="binding site" evidence="2">
    <location>
        <position position="150"/>
    </location>
    <ligand>
        <name>Zn(2+)</name>
        <dbReference type="ChEBI" id="CHEBI:29105"/>
    </ligand>
</feature>
<comment type="caution">
    <text evidence="5">The sequence shown here is derived from an EMBL/GenBank/DDBJ whole genome shotgun (WGS) entry which is preliminary data.</text>
</comment>
<dbReference type="AlphaFoldDB" id="A0A371IW66"/>
<organism evidence="5 6">
    <name type="scientific">Romboutsia maritimum</name>
    <dbReference type="NCBI Taxonomy" id="2020948"/>
    <lineage>
        <taxon>Bacteria</taxon>
        <taxon>Bacillati</taxon>
        <taxon>Bacillota</taxon>
        <taxon>Clostridia</taxon>
        <taxon>Peptostreptococcales</taxon>
        <taxon>Peptostreptococcaceae</taxon>
        <taxon>Romboutsia</taxon>
    </lineage>
</organism>
<protein>
    <submittedName>
        <fullName evidence="5">DUF4931 domain-containing protein</fullName>
    </submittedName>
</protein>
<feature type="binding site" evidence="2">
    <location>
        <position position="99"/>
    </location>
    <ligand>
        <name>Zn(2+)</name>
        <dbReference type="ChEBI" id="CHEBI:29105"/>
    </ligand>
</feature>
<keyword evidence="2" id="KW-0479">Metal-binding</keyword>
<feature type="binding site" evidence="2">
    <location>
        <position position="44"/>
    </location>
    <ligand>
        <name>Zn(2+)</name>
        <dbReference type="ChEBI" id="CHEBI:29105"/>
    </ligand>
</feature>
<name>A0A371IW66_9FIRM</name>
<dbReference type="Proteomes" id="UP000243494">
    <property type="component" value="Unassembled WGS sequence"/>
</dbReference>
<dbReference type="InterPro" id="IPR001937">
    <property type="entry name" value="GalP_UDPtransf1"/>
</dbReference>
<evidence type="ECO:0000313" key="5">
    <source>
        <dbReference type="EMBL" id="RDY24723.1"/>
    </source>
</evidence>
<evidence type="ECO:0000259" key="4">
    <source>
        <dbReference type="Pfam" id="PF16268"/>
    </source>
</evidence>
<dbReference type="RefSeq" id="WP_095404918.1">
    <property type="nucleotide sequence ID" value="NZ_NOJZ02000001.1"/>
</dbReference>
<feature type="binding site" evidence="3">
    <location>
        <position position="282"/>
    </location>
    <ligand>
        <name>Fe cation</name>
        <dbReference type="ChEBI" id="CHEBI:24875"/>
    </ligand>
</feature>
<comment type="cofactor">
    <cofactor evidence="2">
        <name>Zn(2+)</name>
        <dbReference type="ChEBI" id="CHEBI:29105"/>
    </cofactor>
    <text evidence="2">Binds 1 zinc ion per subunit.</text>
</comment>
<evidence type="ECO:0000256" key="1">
    <source>
        <dbReference type="PIRSR" id="PIRSR000808-1"/>
    </source>
</evidence>
<dbReference type="GO" id="GO:0008270">
    <property type="term" value="F:zinc ion binding"/>
    <property type="evidence" value="ECO:0007669"/>
    <property type="project" value="InterPro"/>
</dbReference>
<evidence type="ECO:0000256" key="3">
    <source>
        <dbReference type="PIRSR" id="PIRSR000808-4"/>
    </source>
</evidence>
<gene>
    <name evidence="5" type="ORF">CHF27_000555</name>
</gene>
<evidence type="ECO:0000313" key="6">
    <source>
        <dbReference type="Proteomes" id="UP000243494"/>
    </source>
</evidence>
<dbReference type="InterPro" id="IPR032576">
    <property type="entry name" value="DUF4921"/>
</dbReference>
<dbReference type="Pfam" id="PF16268">
    <property type="entry name" value="DUF4921"/>
    <property type="match status" value="1"/>
</dbReference>
<dbReference type="GO" id="GO:0008108">
    <property type="term" value="F:UDP-glucose:hexose-1-phosphate uridylyltransferase activity"/>
    <property type="evidence" value="ECO:0007669"/>
    <property type="project" value="InterPro"/>
</dbReference>
<dbReference type="PANTHER" id="PTHR42763">
    <property type="entry name" value="ADP-GLUCOSE PHOSPHORYLASE"/>
    <property type="match status" value="1"/>
</dbReference>
<feature type="binding site" evidence="2">
    <location>
        <position position="47"/>
    </location>
    <ligand>
        <name>Zn(2+)</name>
        <dbReference type="ChEBI" id="CHEBI:29105"/>
    </ligand>
</feature>
<feature type="binding site" evidence="3">
    <location>
        <position position="168"/>
    </location>
    <ligand>
        <name>Fe cation</name>
        <dbReference type="ChEBI" id="CHEBI:24875"/>
    </ligand>
</feature>
<evidence type="ECO:0000256" key="2">
    <source>
        <dbReference type="PIRSR" id="PIRSR000808-3"/>
    </source>
</evidence>
<keyword evidence="3" id="KW-0408">Iron</keyword>
<dbReference type="Gene3D" id="3.30.428.10">
    <property type="entry name" value="HIT-like"/>
    <property type="match status" value="2"/>
</dbReference>
<feature type="domain" description="DUF4921" evidence="4">
    <location>
        <begin position="105"/>
        <end position="312"/>
    </location>
</feature>
<dbReference type="OrthoDB" id="9769064at2"/>
<dbReference type="PANTHER" id="PTHR42763:SF2">
    <property type="entry name" value="ADP-GLUCOSE PHOSPHORYLASE"/>
    <property type="match status" value="1"/>
</dbReference>
<accession>A0A371IW66</accession>
<dbReference type="PIRSF" id="PIRSF000808">
    <property type="entry name" value="GalT"/>
    <property type="match status" value="1"/>
</dbReference>
<dbReference type="SUPFAM" id="SSF54197">
    <property type="entry name" value="HIT-like"/>
    <property type="match status" value="2"/>
</dbReference>
<keyword evidence="2" id="KW-0862">Zinc</keyword>
<dbReference type="InterPro" id="IPR053177">
    <property type="entry name" value="ADP-glucose_phosphorylase"/>
</dbReference>
<feature type="binding site" evidence="3">
    <location>
        <position position="280"/>
    </location>
    <ligand>
        <name>Fe cation</name>
        <dbReference type="ChEBI" id="CHEBI:24875"/>
    </ligand>
</feature>
<proteinExistence type="predicted"/>
<feature type="binding site" evidence="3">
    <location>
        <position position="265"/>
    </location>
    <ligand>
        <name>Fe cation</name>
        <dbReference type="ChEBI" id="CHEBI:24875"/>
    </ligand>
</feature>
<feature type="active site" description="Tele-UMP-histidine intermediate" evidence="1">
    <location>
        <position position="152"/>
    </location>
</feature>
<keyword evidence="6" id="KW-1185">Reference proteome</keyword>
<sequence length="316" mass="37609">MKEIRIDSVNNDMIVFAKDRSKRPIDVVITQTEKEVSKEYEKKCPFCRGNEELSTKETFKIQEKNDWVVKSIYNKFPILDGVGKEIYGIHEVMIDTYRHNGNFYNMTEEEFKNLFVMYKNRYKNLINDNNVEYVSIFKNFLRKSGASLEHPHSQIISLSIIPPDIENEIAISKKYYMDKHKSLYDDIIKDEIQHKKRVIYNGKRFLVIVPYASKYSGEVRILFKEKIKFENIKDEDIYELSYIFMKLFKNLYRDKGYTPFNLCIHTHPKNIEQENYFNVHMHIIPRKYSFGGFELGTGVYVSSTNPEELAKKLKFK</sequence>
<dbReference type="EMBL" id="NOJZ02000001">
    <property type="protein sequence ID" value="RDY24723.1"/>
    <property type="molecule type" value="Genomic_DNA"/>
</dbReference>
<dbReference type="GO" id="GO:0006012">
    <property type="term" value="P:galactose metabolic process"/>
    <property type="evidence" value="ECO:0007669"/>
    <property type="project" value="InterPro"/>
</dbReference>
<reference evidence="5 6" key="1">
    <citation type="journal article" date="2017" name="Genome Announc.">
        <title>Draft Genome Sequence of Romboutsia maritimum sp. nov. Strain CCRI-22766(T), Isolated from Coastal Estuarine Mud.</title>
        <authorList>
            <person name="Maheux A.F."/>
            <person name="Boudreau D.K."/>
            <person name="Berube E."/>
            <person name="Boissinot M."/>
            <person name="Raymond F."/>
            <person name="Brodeur S."/>
            <person name="Corbeil J."/>
            <person name="Brightwell G."/>
            <person name="Broda D."/>
            <person name="Omar R.F."/>
            <person name="Bergeron M.G."/>
        </authorList>
    </citation>
    <scope>NUCLEOTIDE SEQUENCE [LARGE SCALE GENOMIC DNA]</scope>
    <source>
        <strain evidence="5 6">CCRI-22766</strain>
    </source>
</reference>
<comment type="cofactor">
    <cofactor evidence="3">
        <name>Fe cation</name>
        <dbReference type="ChEBI" id="CHEBI:24875"/>
    </cofactor>
    <text evidence="3">Binds 1 Fe cation per subunit.</text>
</comment>